<dbReference type="Pfam" id="PF05768">
    <property type="entry name" value="Glrx-like"/>
    <property type="match status" value="1"/>
</dbReference>
<proteinExistence type="predicted"/>
<dbReference type="Proteomes" id="UP000236724">
    <property type="component" value="Unassembled WGS sequence"/>
</dbReference>
<dbReference type="SUPFAM" id="SSF52833">
    <property type="entry name" value="Thioredoxin-like"/>
    <property type="match status" value="1"/>
</dbReference>
<organism evidence="1 2">
    <name type="scientific">Candidatus Venteria ishoeyi</name>
    <dbReference type="NCBI Taxonomy" id="1899563"/>
    <lineage>
        <taxon>Bacteria</taxon>
        <taxon>Pseudomonadati</taxon>
        <taxon>Pseudomonadota</taxon>
        <taxon>Gammaproteobacteria</taxon>
        <taxon>Thiotrichales</taxon>
        <taxon>Thiotrichaceae</taxon>
        <taxon>Venteria</taxon>
    </lineage>
</organism>
<dbReference type="AlphaFoldDB" id="A0A1H6FCH7"/>
<name>A0A1H6FCH7_9GAMM</name>
<gene>
    <name evidence="1" type="ORF">MBHS_03675</name>
</gene>
<dbReference type="InterPro" id="IPR008554">
    <property type="entry name" value="Glutaredoxin-like"/>
</dbReference>
<reference evidence="1 2" key="1">
    <citation type="submission" date="2016-10" db="EMBL/GenBank/DDBJ databases">
        <authorList>
            <person name="de Groot N.N."/>
        </authorList>
    </citation>
    <scope>NUCLEOTIDE SEQUENCE [LARGE SCALE GENOMIC DNA]</scope>
    <source>
        <strain evidence="1">MBHS1</strain>
    </source>
</reference>
<evidence type="ECO:0000313" key="1">
    <source>
        <dbReference type="EMBL" id="SEH07790.1"/>
    </source>
</evidence>
<evidence type="ECO:0000313" key="2">
    <source>
        <dbReference type="Proteomes" id="UP000236724"/>
    </source>
</evidence>
<protein>
    <recommendedName>
        <fullName evidence="3">Glutaredoxin-like domain (DUF836)</fullName>
    </recommendedName>
</protein>
<dbReference type="RefSeq" id="WP_286019489.1">
    <property type="nucleotide sequence ID" value="NZ_FMSV02000540.1"/>
</dbReference>
<dbReference type="EMBL" id="FMSV02000540">
    <property type="protein sequence ID" value="SEH07790.1"/>
    <property type="molecule type" value="Genomic_DNA"/>
</dbReference>
<dbReference type="InterPro" id="IPR036249">
    <property type="entry name" value="Thioredoxin-like_sf"/>
</dbReference>
<keyword evidence="2" id="KW-1185">Reference proteome</keyword>
<evidence type="ECO:0008006" key="3">
    <source>
        <dbReference type="Google" id="ProtNLM"/>
    </source>
</evidence>
<dbReference type="Gene3D" id="3.40.30.10">
    <property type="entry name" value="Glutaredoxin"/>
    <property type="match status" value="1"/>
</dbReference>
<sequence length="78" mass="9164">MLNLTLYTRLDCHLCEDMQQALMPLQTEYGFSLHIVDIDADDHLRVLYNERIPLLMAGEQEICSYVLNETMLRNFLSK</sequence>
<accession>A0A1H6FCH7</accession>